<protein>
    <recommendedName>
        <fullName evidence="10">UDP-N-acetylglucosamine--N-acetylmuramyl-(pentapeptide) pyrophosphoryl-undecaprenol N-acetylglucosamine transferase</fullName>
        <ecNumber evidence="10">2.4.1.227</ecNumber>
    </recommendedName>
    <alternativeName>
        <fullName evidence="10">Undecaprenyl-PP-MurNAc-pentapeptide-UDPGlcNAc GlcNAc transferase</fullName>
    </alternativeName>
</protein>
<dbReference type="PANTHER" id="PTHR21015">
    <property type="entry name" value="UDP-N-ACETYLGLUCOSAMINE--N-ACETYLMURAMYL-(PENTAPEPTIDE) PYROPHOSPHORYL-UNDECAPRENOL N-ACETYLGLUCOSAMINE TRANSFERASE 1"/>
    <property type="match status" value="1"/>
</dbReference>
<dbReference type="HAMAP" id="MF_00033">
    <property type="entry name" value="MurG"/>
    <property type="match status" value="1"/>
</dbReference>
<keyword evidence="4 10" id="KW-0808">Transferase</keyword>
<feature type="binding site" evidence="10">
    <location>
        <position position="302"/>
    </location>
    <ligand>
        <name>UDP-N-acetyl-alpha-D-glucosamine</name>
        <dbReference type="ChEBI" id="CHEBI:57705"/>
    </ligand>
</feature>
<gene>
    <name evidence="10 13" type="primary">murG</name>
    <name evidence="13" type="ORF">ACFP56_01915</name>
</gene>
<dbReference type="NCBIfam" id="TIGR01133">
    <property type="entry name" value="murG"/>
    <property type="match status" value="1"/>
</dbReference>
<dbReference type="InterPro" id="IPR007235">
    <property type="entry name" value="Glyco_trans_28_C"/>
</dbReference>
<feature type="domain" description="Glycosyltransferase family 28 N-terminal" evidence="11">
    <location>
        <begin position="3"/>
        <end position="141"/>
    </location>
</feature>
<dbReference type="Gene3D" id="3.40.50.2000">
    <property type="entry name" value="Glycogen Phosphorylase B"/>
    <property type="match status" value="2"/>
</dbReference>
<accession>A0ABW1UY32</accession>
<keyword evidence="2 10" id="KW-0132">Cell division</keyword>
<evidence type="ECO:0000259" key="12">
    <source>
        <dbReference type="Pfam" id="PF04101"/>
    </source>
</evidence>
<feature type="domain" description="Glycosyl transferase family 28 C-terminal" evidence="12">
    <location>
        <begin position="191"/>
        <end position="360"/>
    </location>
</feature>
<keyword evidence="6 10" id="KW-0573">Peptidoglycan synthesis</keyword>
<evidence type="ECO:0000256" key="4">
    <source>
        <dbReference type="ARBA" id="ARBA00022679"/>
    </source>
</evidence>
<feature type="binding site" evidence="10">
    <location>
        <begin position="10"/>
        <end position="12"/>
    </location>
    <ligand>
        <name>UDP-N-acetyl-alpha-D-glucosamine</name>
        <dbReference type="ChEBI" id="CHEBI:57705"/>
    </ligand>
</feature>
<dbReference type="PANTHER" id="PTHR21015:SF22">
    <property type="entry name" value="GLYCOSYLTRANSFERASE"/>
    <property type="match status" value="1"/>
</dbReference>
<reference evidence="14" key="1">
    <citation type="journal article" date="2019" name="Int. J. Syst. Evol. Microbiol.">
        <title>The Global Catalogue of Microorganisms (GCM) 10K type strain sequencing project: providing services to taxonomists for standard genome sequencing and annotation.</title>
        <authorList>
            <consortium name="The Broad Institute Genomics Platform"/>
            <consortium name="The Broad Institute Genome Sequencing Center for Infectious Disease"/>
            <person name="Wu L."/>
            <person name="Ma J."/>
        </authorList>
    </citation>
    <scope>NUCLEOTIDE SEQUENCE [LARGE SCALE GENOMIC DNA]</scope>
    <source>
        <strain evidence="14">PCU 280</strain>
    </source>
</reference>
<dbReference type="CDD" id="cd03785">
    <property type="entry name" value="GT28_MurG"/>
    <property type="match status" value="1"/>
</dbReference>
<dbReference type="GO" id="GO:0016757">
    <property type="term" value="F:glycosyltransferase activity"/>
    <property type="evidence" value="ECO:0007669"/>
    <property type="project" value="UniProtKB-KW"/>
</dbReference>
<evidence type="ECO:0000256" key="7">
    <source>
        <dbReference type="ARBA" id="ARBA00023136"/>
    </source>
</evidence>
<dbReference type="EC" id="2.4.1.227" evidence="10"/>
<dbReference type="Pfam" id="PF04101">
    <property type="entry name" value="Glyco_tran_28_C"/>
    <property type="match status" value="1"/>
</dbReference>
<organism evidence="13 14">
    <name type="scientific">Paenibacillus septentrionalis</name>
    <dbReference type="NCBI Taxonomy" id="429342"/>
    <lineage>
        <taxon>Bacteria</taxon>
        <taxon>Bacillati</taxon>
        <taxon>Bacillota</taxon>
        <taxon>Bacilli</taxon>
        <taxon>Bacillales</taxon>
        <taxon>Paenibacillaceae</taxon>
        <taxon>Paenibacillus</taxon>
    </lineage>
</organism>
<proteinExistence type="inferred from homology"/>
<evidence type="ECO:0000259" key="11">
    <source>
        <dbReference type="Pfam" id="PF03033"/>
    </source>
</evidence>
<keyword evidence="5 10" id="KW-0133">Cell shape</keyword>
<comment type="caution">
    <text evidence="13">The sequence shown here is derived from an EMBL/GenBank/DDBJ whole genome shotgun (WGS) entry which is preliminary data.</text>
</comment>
<evidence type="ECO:0000256" key="6">
    <source>
        <dbReference type="ARBA" id="ARBA00022984"/>
    </source>
</evidence>
<comment type="catalytic activity">
    <reaction evidence="10">
        <text>di-trans,octa-cis-undecaprenyl diphospho-N-acetyl-alpha-D-muramoyl-L-alanyl-D-glutamyl-meso-2,6-diaminopimeloyl-D-alanyl-D-alanine + UDP-N-acetyl-alpha-D-glucosamine = di-trans,octa-cis-undecaprenyl diphospho-[N-acetyl-alpha-D-glucosaminyl-(1-&gt;4)]-N-acetyl-alpha-D-muramoyl-L-alanyl-D-glutamyl-meso-2,6-diaminopimeloyl-D-alanyl-D-alanine + UDP + H(+)</text>
        <dbReference type="Rhea" id="RHEA:31227"/>
        <dbReference type="ChEBI" id="CHEBI:15378"/>
        <dbReference type="ChEBI" id="CHEBI:57705"/>
        <dbReference type="ChEBI" id="CHEBI:58223"/>
        <dbReference type="ChEBI" id="CHEBI:61387"/>
        <dbReference type="ChEBI" id="CHEBI:61388"/>
        <dbReference type="EC" id="2.4.1.227"/>
    </reaction>
</comment>
<evidence type="ECO:0000256" key="8">
    <source>
        <dbReference type="ARBA" id="ARBA00023306"/>
    </source>
</evidence>
<sequence>MKILLTGGGTGGHIYPALAIGQYLKQQDSSTELLYIGTDKGMESKIVPKAGIPFESIEITGFKRKLSYDNVRTVIRFLQGVSRSKQLIKQFQPDVVVGTGGYVCGPVVYAAARLGVPTFIHEQNAIPGLTNKFLTRFVSHVGVSFEDSLAAFAKAKQVSFTGNPCASQVLEAIPGRGRASLELGPNQRYALIVGGSRGAKALNEAVIAMAEEEEQLQKLKQFVIVFATGDTYYEGTHERLRSTAAYQSGTIKLLPYINNMAEVLTDASIVVSRSGASSLAEITALGKPSILIPSPNVTNNHQEANARSLESVGAAEIILERELSGSSLIDRMSALLLDDHRLAKMSQASQFLAVPDSASRIALALSRITTNR</sequence>
<keyword evidence="8 10" id="KW-0131">Cell cycle</keyword>
<comment type="caution">
    <text evidence="10">Lacks conserved residue(s) required for the propagation of feature annotation.</text>
</comment>
<dbReference type="Pfam" id="PF03033">
    <property type="entry name" value="Glyco_transf_28"/>
    <property type="match status" value="1"/>
</dbReference>
<evidence type="ECO:0000313" key="13">
    <source>
        <dbReference type="EMBL" id="MFC6331362.1"/>
    </source>
</evidence>
<evidence type="ECO:0000256" key="3">
    <source>
        <dbReference type="ARBA" id="ARBA00022676"/>
    </source>
</evidence>
<feature type="binding site" evidence="10">
    <location>
        <position position="257"/>
    </location>
    <ligand>
        <name>UDP-N-acetyl-alpha-D-glucosamine</name>
        <dbReference type="ChEBI" id="CHEBI:57705"/>
    </ligand>
</feature>
<dbReference type="SUPFAM" id="SSF53756">
    <property type="entry name" value="UDP-Glycosyltransferase/glycogen phosphorylase"/>
    <property type="match status" value="1"/>
</dbReference>
<evidence type="ECO:0000313" key="14">
    <source>
        <dbReference type="Proteomes" id="UP001596233"/>
    </source>
</evidence>
<keyword evidence="9 10" id="KW-0961">Cell wall biogenesis/degradation</keyword>
<comment type="pathway">
    <text evidence="10">Cell wall biogenesis; peptidoglycan biosynthesis.</text>
</comment>
<feature type="binding site" evidence="10">
    <location>
        <position position="196"/>
    </location>
    <ligand>
        <name>UDP-N-acetyl-alpha-D-glucosamine</name>
        <dbReference type="ChEBI" id="CHEBI:57705"/>
    </ligand>
</feature>
<evidence type="ECO:0000256" key="2">
    <source>
        <dbReference type="ARBA" id="ARBA00022618"/>
    </source>
</evidence>
<evidence type="ECO:0000256" key="1">
    <source>
        <dbReference type="ARBA" id="ARBA00022475"/>
    </source>
</evidence>
<comment type="function">
    <text evidence="10">Cell wall formation. Catalyzes the transfer of a GlcNAc subunit on undecaprenyl-pyrophosphoryl-MurNAc-pentapeptide (lipid intermediate I) to form undecaprenyl-pyrophosphoryl-MurNAc-(pentapeptide)GlcNAc (lipid intermediate II).</text>
</comment>
<dbReference type="Proteomes" id="UP001596233">
    <property type="component" value="Unassembled WGS sequence"/>
</dbReference>
<evidence type="ECO:0000256" key="9">
    <source>
        <dbReference type="ARBA" id="ARBA00023316"/>
    </source>
</evidence>
<name>A0ABW1UY32_9BACL</name>
<feature type="binding site" evidence="10">
    <location>
        <position position="124"/>
    </location>
    <ligand>
        <name>UDP-N-acetyl-alpha-D-glucosamine</name>
        <dbReference type="ChEBI" id="CHEBI:57705"/>
    </ligand>
</feature>
<dbReference type="EMBL" id="JBHSTE010000001">
    <property type="protein sequence ID" value="MFC6331362.1"/>
    <property type="molecule type" value="Genomic_DNA"/>
</dbReference>
<evidence type="ECO:0000256" key="10">
    <source>
        <dbReference type="HAMAP-Rule" id="MF_00033"/>
    </source>
</evidence>
<dbReference type="InterPro" id="IPR004276">
    <property type="entry name" value="GlycoTrans_28_N"/>
</dbReference>
<comment type="subcellular location">
    <subcellularLocation>
        <location evidence="10">Cell membrane</location>
        <topology evidence="10">Peripheral membrane protein</topology>
        <orientation evidence="10">Cytoplasmic side</orientation>
    </subcellularLocation>
</comment>
<evidence type="ECO:0000256" key="5">
    <source>
        <dbReference type="ARBA" id="ARBA00022960"/>
    </source>
</evidence>
<dbReference type="RefSeq" id="WP_379230525.1">
    <property type="nucleotide sequence ID" value="NZ_JBHSTE010000001.1"/>
</dbReference>
<keyword evidence="7 10" id="KW-0472">Membrane</keyword>
<keyword evidence="1 10" id="KW-1003">Cell membrane</keyword>
<dbReference type="InterPro" id="IPR006009">
    <property type="entry name" value="GlcNAc_MurG"/>
</dbReference>
<comment type="similarity">
    <text evidence="10">Belongs to the glycosyltransferase 28 family. MurG subfamily.</text>
</comment>
<keyword evidence="3 10" id="KW-0328">Glycosyltransferase</keyword>
<keyword evidence="14" id="KW-1185">Reference proteome</keyword>